<organism evidence="1 2">
    <name type="scientific">Rhizophagus clarus</name>
    <dbReference type="NCBI Taxonomy" id="94130"/>
    <lineage>
        <taxon>Eukaryota</taxon>
        <taxon>Fungi</taxon>
        <taxon>Fungi incertae sedis</taxon>
        <taxon>Mucoromycota</taxon>
        <taxon>Glomeromycotina</taxon>
        <taxon>Glomeromycetes</taxon>
        <taxon>Glomerales</taxon>
        <taxon>Glomeraceae</taxon>
        <taxon>Rhizophagus</taxon>
    </lineage>
</organism>
<evidence type="ECO:0000313" key="2">
    <source>
        <dbReference type="Proteomes" id="UP000247702"/>
    </source>
</evidence>
<protein>
    <recommendedName>
        <fullName evidence="3">SAM domain-containing protein</fullName>
    </recommendedName>
</protein>
<accession>A0A2Z6Q5L4</accession>
<dbReference type="EMBL" id="BEXD01000028">
    <property type="protein sequence ID" value="GBB83522.1"/>
    <property type="molecule type" value="Genomic_DNA"/>
</dbReference>
<comment type="caution">
    <text evidence="1">The sequence shown here is derived from an EMBL/GenBank/DDBJ whole genome shotgun (WGS) entry which is preliminary data.</text>
</comment>
<reference evidence="1 2" key="1">
    <citation type="submission" date="2017-11" db="EMBL/GenBank/DDBJ databases">
        <title>The genome of Rhizophagus clarus HR1 reveals common genetic basis of auxotrophy among arbuscular mycorrhizal fungi.</title>
        <authorList>
            <person name="Kobayashi Y."/>
        </authorList>
    </citation>
    <scope>NUCLEOTIDE SEQUENCE [LARGE SCALE GENOMIC DNA]</scope>
    <source>
        <strain evidence="1 2">HR1</strain>
    </source>
</reference>
<dbReference type="Proteomes" id="UP000247702">
    <property type="component" value="Unassembled WGS sequence"/>
</dbReference>
<dbReference type="AlphaFoldDB" id="A0A2Z6Q5L4"/>
<gene>
    <name evidence="1" type="ORF">RclHR1_10220006</name>
</gene>
<evidence type="ECO:0000313" key="1">
    <source>
        <dbReference type="EMBL" id="GBB83522.1"/>
    </source>
</evidence>
<dbReference type="InterPro" id="IPR013761">
    <property type="entry name" value="SAM/pointed_sf"/>
</dbReference>
<name>A0A2Z6Q5L4_9GLOM</name>
<sequence length="89" mass="10050">MSVFEINTPVSTSIFVTATGNDSVTLAEEIKKYDTAKLIEFLQGQENLGLDEDDEKIIRNEKVNGLDFFNLTQEELEQHGMKLVRQKGS</sequence>
<proteinExistence type="predicted"/>
<keyword evidence="2" id="KW-1185">Reference proteome</keyword>
<dbReference type="Gene3D" id="1.10.150.50">
    <property type="entry name" value="Transcription Factor, Ets-1"/>
    <property type="match status" value="1"/>
</dbReference>
<evidence type="ECO:0008006" key="3">
    <source>
        <dbReference type="Google" id="ProtNLM"/>
    </source>
</evidence>